<sequence length="100" mass="12394">MEDFEKESRYMRAKERVDHIKKFYASLTSYIIVISFLAGLNYYLDQWSYAWFLWPALGWGIGLVFQWLKTYDVNPFFGRNWEERKIKEFMQEDEQIKKWE</sequence>
<reference evidence="3 4" key="1">
    <citation type="submission" date="2018-08" db="EMBL/GenBank/DDBJ databases">
        <title>The reduced genetic potential of extracellular carbohydrate catabolism in Euzebyella marina RN62, a Flavobacteriia bacterium isolated from the hadal water.</title>
        <authorList>
            <person name="Xue C."/>
        </authorList>
    </citation>
    <scope>NUCLEOTIDE SEQUENCE [LARGE SCALE GENOMIC DNA]</scope>
    <source>
        <strain evidence="3 4">RN62</strain>
    </source>
</reference>
<proteinExistence type="predicted"/>
<keyword evidence="1" id="KW-0472">Membrane</keyword>
<feature type="transmembrane region" description="Helical" evidence="1">
    <location>
        <begin position="21"/>
        <end position="43"/>
    </location>
</feature>
<dbReference type="InterPro" id="IPR025698">
    <property type="entry name" value="2TM_dom"/>
</dbReference>
<evidence type="ECO:0000313" key="3">
    <source>
        <dbReference type="EMBL" id="AYN67759.1"/>
    </source>
</evidence>
<dbReference type="GO" id="GO:0016301">
    <property type="term" value="F:kinase activity"/>
    <property type="evidence" value="ECO:0007669"/>
    <property type="project" value="UniProtKB-KW"/>
</dbReference>
<dbReference type="EMBL" id="CP032050">
    <property type="protein sequence ID" value="AYN67759.1"/>
    <property type="molecule type" value="Genomic_DNA"/>
</dbReference>
<dbReference type="Pfam" id="PF13239">
    <property type="entry name" value="2TM"/>
    <property type="match status" value="1"/>
</dbReference>
<dbReference type="AlphaFoldDB" id="A0A3G2L672"/>
<gene>
    <name evidence="3" type="ORF">D1013_10435</name>
</gene>
<dbReference type="OrthoDB" id="8965954at2"/>
<evidence type="ECO:0000313" key="4">
    <source>
        <dbReference type="Proteomes" id="UP000276309"/>
    </source>
</evidence>
<keyword evidence="3" id="KW-0418">Kinase</keyword>
<dbReference type="Proteomes" id="UP000276309">
    <property type="component" value="Chromosome"/>
</dbReference>
<keyword evidence="3" id="KW-0808">Transferase</keyword>
<dbReference type="RefSeq" id="WP_121848775.1">
    <property type="nucleotide sequence ID" value="NZ_CP032050.1"/>
</dbReference>
<protein>
    <submittedName>
        <fullName evidence="3">Histidine kinase</fullName>
    </submittedName>
</protein>
<dbReference type="KEGG" id="emar:D1013_10435"/>
<organism evidence="3 4">
    <name type="scientific">Euzebyella marina</name>
    <dbReference type="NCBI Taxonomy" id="1761453"/>
    <lineage>
        <taxon>Bacteria</taxon>
        <taxon>Pseudomonadati</taxon>
        <taxon>Bacteroidota</taxon>
        <taxon>Flavobacteriia</taxon>
        <taxon>Flavobacteriales</taxon>
        <taxon>Flavobacteriaceae</taxon>
        <taxon>Euzebyella</taxon>
    </lineage>
</organism>
<keyword evidence="1" id="KW-1133">Transmembrane helix</keyword>
<accession>A0A3G2L672</accession>
<keyword evidence="4" id="KW-1185">Reference proteome</keyword>
<evidence type="ECO:0000256" key="1">
    <source>
        <dbReference type="SAM" id="Phobius"/>
    </source>
</evidence>
<keyword evidence="1" id="KW-0812">Transmembrane</keyword>
<name>A0A3G2L672_9FLAO</name>
<feature type="transmembrane region" description="Helical" evidence="1">
    <location>
        <begin position="49"/>
        <end position="68"/>
    </location>
</feature>
<feature type="domain" description="2TM" evidence="2">
    <location>
        <begin position="12"/>
        <end position="90"/>
    </location>
</feature>
<evidence type="ECO:0000259" key="2">
    <source>
        <dbReference type="Pfam" id="PF13239"/>
    </source>
</evidence>